<evidence type="ECO:0000313" key="3">
    <source>
        <dbReference type="Proteomes" id="UP001262754"/>
    </source>
</evidence>
<evidence type="ECO:0000313" key="2">
    <source>
        <dbReference type="EMBL" id="MDR6531246.1"/>
    </source>
</evidence>
<feature type="chain" id="PRO_5046589133" evidence="1">
    <location>
        <begin position="23"/>
        <end position="108"/>
    </location>
</feature>
<dbReference type="EMBL" id="JAVDRL010000005">
    <property type="protein sequence ID" value="MDR6531246.1"/>
    <property type="molecule type" value="Genomic_DNA"/>
</dbReference>
<name>A0ABU1MYI6_9CAUL</name>
<dbReference type="NCBIfam" id="TIGR04433">
    <property type="entry name" value="UrcA_uranyl"/>
    <property type="match status" value="1"/>
</dbReference>
<dbReference type="RefSeq" id="WP_310031114.1">
    <property type="nucleotide sequence ID" value="NZ_JAVDRL010000005.1"/>
</dbReference>
<keyword evidence="3" id="KW-1185">Reference proteome</keyword>
<keyword evidence="1" id="KW-0732">Signal</keyword>
<comment type="caution">
    <text evidence="2">The sequence shown here is derived from an EMBL/GenBank/DDBJ whole genome shotgun (WGS) entry which is preliminary data.</text>
</comment>
<dbReference type="Proteomes" id="UP001262754">
    <property type="component" value="Unassembled WGS sequence"/>
</dbReference>
<organism evidence="2 3">
    <name type="scientific">Caulobacter rhizosphaerae</name>
    <dbReference type="NCBI Taxonomy" id="2010972"/>
    <lineage>
        <taxon>Bacteria</taxon>
        <taxon>Pseudomonadati</taxon>
        <taxon>Pseudomonadota</taxon>
        <taxon>Alphaproteobacteria</taxon>
        <taxon>Caulobacterales</taxon>
        <taxon>Caulobacteraceae</taxon>
        <taxon>Caulobacter</taxon>
    </lineage>
</organism>
<proteinExistence type="predicted"/>
<reference evidence="2 3" key="1">
    <citation type="submission" date="2023-07" db="EMBL/GenBank/DDBJ databases">
        <title>Sorghum-associated microbial communities from plants grown in Nebraska, USA.</title>
        <authorList>
            <person name="Schachtman D."/>
        </authorList>
    </citation>
    <scope>NUCLEOTIDE SEQUENCE [LARGE SCALE GENOMIC DNA]</scope>
    <source>
        <strain evidence="2 3">DS2154</strain>
    </source>
</reference>
<gene>
    <name evidence="2" type="ORF">J2800_001988</name>
</gene>
<protein>
    <submittedName>
        <fullName evidence="2">UrcA family protein</fullName>
    </submittedName>
</protein>
<dbReference type="InterPro" id="IPR030972">
    <property type="entry name" value="UrcA_uranyl"/>
</dbReference>
<accession>A0ABU1MYI6</accession>
<evidence type="ECO:0000256" key="1">
    <source>
        <dbReference type="SAM" id="SignalP"/>
    </source>
</evidence>
<sequence>MKTLLASTVAVLALAAAPFAVAAPVGVETISIPVSKSKLDLNNPRDAQVLMRRINTAALQACGADTHSFAELKRVVAASSCHRDAVAGAVSQLNSNQAALTVTGVRGR</sequence>
<feature type="signal peptide" evidence="1">
    <location>
        <begin position="1"/>
        <end position="22"/>
    </location>
</feature>